<accession>A0AAV4ICT9</accession>
<reference evidence="3 4" key="1">
    <citation type="journal article" date="2021" name="Elife">
        <title>Chloroplast acquisition without the gene transfer in kleptoplastic sea slugs, Plakobranchus ocellatus.</title>
        <authorList>
            <person name="Maeda T."/>
            <person name="Takahashi S."/>
            <person name="Yoshida T."/>
            <person name="Shimamura S."/>
            <person name="Takaki Y."/>
            <person name="Nagai Y."/>
            <person name="Toyoda A."/>
            <person name="Suzuki Y."/>
            <person name="Arimoto A."/>
            <person name="Ishii H."/>
            <person name="Satoh N."/>
            <person name="Nishiyama T."/>
            <person name="Hasebe M."/>
            <person name="Maruyama T."/>
            <person name="Minagawa J."/>
            <person name="Obokata J."/>
            <person name="Shigenobu S."/>
        </authorList>
    </citation>
    <scope>NUCLEOTIDE SEQUENCE [LARGE SCALE GENOMIC DNA]</scope>
</reference>
<evidence type="ECO:0000313" key="3">
    <source>
        <dbReference type="EMBL" id="GFS07705.1"/>
    </source>
</evidence>
<dbReference type="EMBL" id="BMAT01013219">
    <property type="protein sequence ID" value="GFS07705.1"/>
    <property type="molecule type" value="Genomic_DNA"/>
</dbReference>
<keyword evidence="3" id="KW-0695">RNA-directed DNA polymerase</keyword>
<feature type="domain" description="Reverse transcriptase" evidence="2">
    <location>
        <begin position="20"/>
        <end position="352"/>
    </location>
</feature>
<gene>
    <name evidence="3" type="ORF">ElyMa_006575200</name>
</gene>
<dbReference type="PANTHER" id="PTHR19446">
    <property type="entry name" value="REVERSE TRANSCRIPTASES"/>
    <property type="match status" value="1"/>
</dbReference>
<protein>
    <submittedName>
        <fullName evidence="3">Reverse transcriptase</fullName>
    </submittedName>
</protein>
<evidence type="ECO:0000256" key="1">
    <source>
        <dbReference type="SAM" id="MobiDB-lite"/>
    </source>
</evidence>
<feature type="region of interest" description="Disordered" evidence="1">
    <location>
        <begin position="37"/>
        <end position="62"/>
    </location>
</feature>
<dbReference type="AlphaFoldDB" id="A0AAV4ICT9"/>
<comment type="caution">
    <text evidence="3">The sequence shown here is derived from an EMBL/GenBank/DDBJ whole genome shotgun (WGS) entry which is preliminary data.</text>
</comment>
<dbReference type="Proteomes" id="UP000762676">
    <property type="component" value="Unassembled WGS sequence"/>
</dbReference>
<proteinExistence type="predicted"/>
<sequence length="366" mass="40966">MDYPCICGRRFASERGMKIHRTKMGCLNKSFQQQRTALADKTSENQSRAQNHSAKEIQAEDQDEELRQLINAKRQKTNFPAATAVEQWEDLDSKIVLKLDSLIGDSTLEHKLATSVMATRLTKYLTENGYINTSVQKGGIPGVSGCLKHATMIWEAIQRAKSEKLNLDVVWLDLANAYGSVPHGMIQLALRMYHVPEDIQVMLDDYFSGFRMRFSTSDYTTNWINLEVGIAMGCTISPILIVMAMEVILKAAEGSAGPANLGGGCSMPPLKAFMDDTTIICSKEEETRRMLALLDTLMAWCRMKFKPKKSRSLSIRNGKIEEAVTFTAAEQQIPTVSQEPVKSLGRWYDSSMKDTRRGVETVQFAS</sequence>
<dbReference type="CDD" id="cd01650">
    <property type="entry name" value="RT_nLTR_like"/>
    <property type="match status" value="1"/>
</dbReference>
<dbReference type="PROSITE" id="PS50878">
    <property type="entry name" value="RT_POL"/>
    <property type="match status" value="1"/>
</dbReference>
<dbReference type="InterPro" id="IPR000477">
    <property type="entry name" value="RT_dom"/>
</dbReference>
<name>A0AAV4ICT9_9GAST</name>
<keyword evidence="3" id="KW-0548">Nucleotidyltransferase</keyword>
<organism evidence="3 4">
    <name type="scientific">Elysia marginata</name>
    <dbReference type="NCBI Taxonomy" id="1093978"/>
    <lineage>
        <taxon>Eukaryota</taxon>
        <taxon>Metazoa</taxon>
        <taxon>Spiralia</taxon>
        <taxon>Lophotrochozoa</taxon>
        <taxon>Mollusca</taxon>
        <taxon>Gastropoda</taxon>
        <taxon>Heterobranchia</taxon>
        <taxon>Euthyneura</taxon>
        <taxon>Panpulmonata</taxon>
        <taxon>Sacoglossa</taxon>
        <taxon>Placobranchoidea</taxon>
        <taxon>Plakobranchidae</taxon>
        <taxon>Elysia</taxon>
    </lineage>
</organism>
<evidence type="ECO:0000313" key="4">
    <source>
        <dbReference type="Proteomes" id="UP000762676"/>
    </source>
</evidence>
<keyword evidence="4" id="KW-1185">Reference proteome</keyword>
<dbReference type="Pfam" id="PF00078">
    <property type="entry name" value="RVT_1"/>
    <property type="match status" value="1"/>
</dbReference>
<evidence type="ECO:0000259" key="2">
    <source>
        <dbReference type="PROSITE" id="PS50878"/>
    </source>
</evidence>
<keyword evidence="3" id="KW-0808">Transferase</keyword>
<dbReference type="GO" id="GO:0003964">
    <property type="term" value="F:RNA-directed DNA polymerase activity"/>
    <property type="evidence" value="ECO:0007669"/>
    <property type="project" value="UniProtKB-KW"/>
</dbReference>